<feature type="compositionally biased region" description="Low complexity" evidence="8">
    <location>
        <begin position="1788"/>
        <end position="1803"/>
    </location>
</feature>
<feature type="region of interest" description="Disordered" evidence="8">
    <location>
        <begin position="850"/>
        <end position="883"/>
    </location>
</feature>
<evidence type="ECO:0000256" key="4">
    <source>
        <dbReference type="ARBA" id="ARBA00022989"/>
    </source>
</evidence>
<evidence type="ECO:0000256" key="9">
    <source>
        <dbReference type="SAM" id="Phobius"/>
    </source>
</evidence>
<name>A0A9W6BZB5_9CHLO</name>
<feature type="compositionally biased region" description="Pro residues" evidence="8">
    <location>
        <begin position="1852"/>
        <end position="1863"/>
    </location>
</feature>
<dbReference type="EMBL" id="BRXU01000036">
    <property type="protein sequence ID" value="GLC60635.1"/>
    <property type="molecule type" value="Genomic_DNA"/>
</dbReference>
<sequence>MLCRVQNAVSWLGCWHPDAAYFWFTPVYLVLTAAIGVTTFSLLPDTYGRLLFRSPSLWQLARRTARWWSAQSLFWASTLLLTTCLALAASYALPKSPITPTPPRPGSETSQMVNHSDALDTPSFWAFPATASVLGIDKLILTFIALSLGYAVGLASRPRQSPPSSPSSAAAHLTLLSRLHAALELLRDLLPGHVVDELLNDAQNAQQPLQRQHRDQQQQHPHAALHEQDEQRHLLPSQQLQVQHSYLDALSFAATSSDGGAACPSVGYRTDSGFLAPASPMAHESLFAEPHAPGGSSEGFWYHPVGASGGAGAASASAVGPYLSPFTAAGVSEHSTYSELPQTLSPTVYGRRMSYSASTRWAPAAQRSTAQRRPDEADIMAVEAAATAAAVKRAQRQRSLSASCLVWGRPLPHADAAAAGRTGNRYSTADVALGPAGGGSGNKGGGDGGGGVRAVGGSRCGEGVQAWLASAACDGSLISRPDGLDFGRISWHGANCRVGPQATATATSGAANAAVPGMMAAAAPGSPTTGMSHRDGAQLALGAEVVDRDIRAASASGSSSSGTKRRLCDCGEGEARAGCGGSGSEGDRLGGDAAAASDGVACSHLASPLLPPAAQLQHQKQQPQQKPQLQPKGEGLAAGEDAEVHTGIGFGAVGSSSLVAGTQVGPVAPYDECDECSVASGLPASGGGGMVVLVSDTDLPPAPAAELARRRDASHVASELVQDPAGDAAPGLGVSELQGLQGMAAPAELLAGLEQVLDDRDQSCCQQHEGLLSPVGQSATQHKPSEAAAAAAGVAAAAEAGLAAGVAAAAEAGLAAGVAGVQARLKLEEVQELSMSLSWQVERWSWQQEEEVEGQQWNTTQQTQQQPTAAGADSGGGSGASSGSCEGAKGAWCEFTTAAAAAGAGANCEQQQVPQHLACSSTHDSSFPHLSHLGSAALDDVWPRSREQQRGPLLPGGPCSRGRCLLERQSLPAAAAGTDPRVGAQPVGSPHGRSCSACGVKEGGSRPLLGGGMQKLRAINVSSLPSHNAQRSLQQATHPPAVRQPAAVAERAPDDEPPPDFSSLPISSWDNDAAASASVAAVRGAAGVSSAGVAAQASLAALRPLLRRSSMTAGPGGTGDGPCSSTGGVTGSDGGGGSAAAGGSRGRGGSGLVPEGRGGSSGMVPTFTGMLSAAPLAVGDVQSSRGGGAGHRTSTSSCYSLEEDVASSGNTSSTMLQFGAHLGSQLLLQPPRHVPPAVPAALNHVPPSPSGVEAAAGSMEASQKWGGLSHSLENIARDVSNASPQHSSCGPAAAVAAAAVTQQPAGVGAAAAANNPTTPHSSGCGSSNDGAWRQSLLMSGVTEFKSKPMRMTMMTTPCCLDDDGLLSSAPSPLTRASAPACYSSNTPTPITAPHTEPAGTIAAVPAASTAAVVAGPAAMISSGDDSRQQQCTTAAAAAAAGGDSPSAERDSGQPQCTTAAAAAAAGGDSPSPSAEQNSGSRLRRVKTSIAELFSLGAEAASGGGRDGGAAAGAAGGHYCDSTGSAGAHQHLQQQQQQHQACSKGQQQQQAAAELIRSAQQGTAAAAKDSSTAAKRERPRHRPVSRTASSVAAFFRAASSTAGGIVGSILYGASSPLPPHPEQPPAAGSPREQRSLPLPPPPQLAAPSPRLPRHSICLSGFDLGFDDDCVAAMPGPLLGPPYTSSLAGQPLALPLPLPLSPHMWPQQQSSSPHLHPIKPEEAATSMLPPPPPPASAHHHHHHLYSAYGPGYYPQPHPQHHHMPDTLAATAAAPHYYFTSRGGGGGGGSARSTSGGEAATATATSQPVPVPGGWLTAAAGGMVGATAAPPTAAASMHPSRAPSQASSSHATPSAFPPPSPHPASSPRPSSSQCEGPLRSIASCPPAAAAPPPPHHHHHHNLHHHHHHPLQHSLSQGHTGPQGRSFLRTSLHFMSDGTVEPPDASAAWLFPPAGEQQLLAAAAGDPAAMVPVSAAGVATGVAGDVSSRCGAMVTSLPPASSVYGNPLVGLVAAVQQRPAAGATGGFGGGGGGGEGGWAGDFGNGDGSSPSPFRTPAGDIPVAPVFRSRRLHRASTGVMGGNSGSSGNGAWGGSDAGGGSGYGGSGCGGGAGSLTANVCSGGGGVGGNGGGYGYCLGRDLPYAEWHPSVSVLFADICGFTQISNRVSAVAVMEMLNALYCRLDALCASWQYPHPHPHPHPTHGSHHPHQQQSGASAAAPGGGAALTHGSVQRPPPPVYKVQIIGDAYMVATGLLADDPTHAATACLFALACLREAAQILDPCDGRPLRLRIGVHSGPVVSGVVGRMRRQYSVFGDTVNVASRMESTGAPGAIHVSEETQRLAAPYIPPYSVVWRRREAVEVKGKGLMNTYWMEPYAVPPPHAVPPPARTWSQGDPPARWPHGPLPPPPQAQAAPQTVPYRHPHAAELQVTDVTAPAAAPAQRALSLPLPPHGVACTVQSVAPPPALSVQPPELAAHAATGDVADGGPYDGLLAPLPVASSPPPLAAAAAAVTLPANEVM</sequence>
<feature type="compositionally biased region" description="Gly residues" evidence="8">
    <location>
        <begin position="2021"/>
        <end position="2042"/>
    </location>
</feature>
<evidence type="ECO:0000256" key="5">
    <source>
        <dbReference type="ARBA" id="ARBA00023136"/>
    </source>
</evidence>
<protein>
    <recommendedName>
        <fullName evidence="10">Guanylate cyclase domain-containing protein</fullName>
    </recommendedName>
</protein>
<evidence type="ECO:0000313" key="11">
    <source>
        <dbReference type="EMBL" id="GLC60635.1"/>
    </source>
</evidence>
<feature type="region of interest" description="Disordered" evidence="8">
    <location>
        <begin position="2379"/>
        <end position="2413"/>
    </location>
</feature>
<feature type="region of interest" description="Disordered" evidence="8">
    <location>
        <begin position="1781"/>
        <end position="1810"/>
    </location>
</feature>
<dbReference type="PROSITE" id="PS50125">
    <property type="entry name" value="GUANYLATE_CYCLASE_2"/>
    <property type="match status" value="1"/>
</dbReference>
<accession>A0A9W6BZB5</accession>
<evidence type="ECO:0000313" key="12">
    <source>
        <dbReference type="Proteomes" id="UP001165080"/>
    </source>
</evidence>
<feature type="compositionally biased region" description="Low complexity" evidence="8">
    <location>
        <begin position="2205"/>
        <end position="2224"/>
    </location>
</feature>
<dbReference type="GO" id="GO:0001653">
    <property type="term" value="F:peptide receptor activity"/>
    <property type="evidence" value="ECO:0007669"/>
    <property type="project" value="TreeGrafter"/>
</dbReference>
<feature type="compositionally biased region" description="Gly residues" evidence="8">
    <location>
        <begin position="1128"/>
        <end position="1161"/>
    </location>
</feature>
<feature type="region of interest" description="Disordered" evidence="8">
    <location>
        <begin position="1421"/>
        <end position="1483"/>
    </location>
</feature>
<evidence type="ECO:0000256" key="3">
    <source>
        <dbReference type="ARBA" id="ARBA00022741"/>
    </source>
</evidence>
<evidence type="ECO:0000259" key="10">
    <source>
        <dbReference type="PROSITE" id="PS50125"/>
    </source>
</evidence>
<feature type="compositionally biased region" description="Low complexity" evidence="8">
    <location>
        <begin position="614"/>
        <end position="632"/>
    </location>
</feature>
<dbReference type="CDD" id="cd07302">
    <property type="entry name" value="CHD"/>
    <property type="match status" value="1"/>
</dbReference>
<dbReference type="SMART" id="SM00044">
    <property type="entry name" value="CYCc"/>
    <property type="match status" value="1"/>
</dbReference>
<feature type="domain" description="Guanylate cyclase" evidence="10">
    <location>
        <begin position="2146"/>
        <end position="2320"/>
    </location>
</feature>
<evidence type="ECO:0000256" key="8">
    <source>
        <dbReference type="SAM" id="MobiDB-lite"/>
    </source>
</evidence>
<reference evidence="11 12" key="1">
    <citation type="journal article" date="2023" name="Commun. Biol.">
        <title>Reorganization of the ancestral sex-determining regions during the evolution of trioecy in Pleodorina starrii.</title>
        <authorList>
            <person name="Takahashi K."/>
            <person name="Suzuki S."/>
            <person name="Kawai-Toyooka H."/>
            <person name="Yamamoto K."/>
            <person name="Hamaji T."/>
            <person name="Ootsuki R."/>
            <person name="Yamaguchi H."/>
            <person name="Kawachi M."/>
            <person name="Higashiyama T."/>
            <person name="Nozaki H."/>
        </authorList>
    </citation>
    <scope>NUCLEOTIDE SEQUENCE [LARGE SCALE GENOMIC DNA]</scope>
    <source>
        <strain evidence="11 12">NIES-4479</strain>
    </source>
</reference>
<feature type="region of interest" description="Disordered" evidence="8">
    <location>
        <begin position="974"/>
        <end position="994"/>
    </location>
</feature>
<keyword evidence="3" id="KW-0547">Nucleotide-binding</keyword>
<feature type="region of interest" description="Disordered" evidence="8">
    <location>
        <begin position="1310"/>
        <end position="1329"/>
    </location>
</feature>
<dbReference type="PROSITE" id="PS00452">
    <property type="entry name" value="GUANYLATE_CYCLASE_1"/>
    <property type="match status" value="1"/>
</dbReference>
<keyword evidence="6 7" id="KW-0456">Lyase</keyword>
<feature type="region of interest" description="Disordered" evidence="8">
    <location>
        <begin position="1110"/>
        <end position="1166"/>
    </location>
</feature>
<evidence type="ECO:0000256" key="7">
    <source>
        <dbReference type="RuleBase" id="RU000405"/>
    </source>
</evidence>
<keyword evidence="12" id="KW-1185">Reference proteome</keyword>
<dbReference type="InterPro" id="IPR050401">
    <property type="entry name" value="Cyclic_nucleotide_synthase"/>
</dbReference>
<dbReference type="InterPro" id="IPR029787">
    <property type="entry name" value="Nucleotide_cyclase"/>
</dbReference>
<feature type="region of interest" description="Disordered" evidence="8">
    <location>
        <begin position="2021"/>
        <end position="2056"/>
    </location>
</feature>
<dbReference type="PANTHER" id="PTHR11920">
    <property type="entry name" value="GUANYLYL CYCLASE"/>
    <property type="match status" value="1"/>
</dbReference>
<dbReference type="Proteomes" id="UP001165080">
    <property type="component" value="Unassembled WGS sequence"/>
</dbReference>
<dbReference type="SUPFAM" id="SSF55073">
    <property type="entry name" value="Nucleotide cyclase"/>
    <property type="match status" value="2"/>
</dbReference>
<feature type="region of interest" description="Disordered" evidence="8">
    <location>
        <begin position="1827"/>
        <end position="1922"/>
    </location>
</feature>
<feature type="compositionally biased region" description="Low complexity" evidence="8">
    <location>
        <begin position="1523"/>
        <end position="1552"/>
    </location>
</feature>
<keyword evidence="2 9" id="KW-0812">Transmembrane</keyword>
<organism evidence="11 12">
    <name type="scientific">Pleodorina starrii</name>
    <dbReference type="NCBI Taxonomy" id="330485"/>
    <lineage>
        <taxon>Eukaryota</taxon>
        <taxon>Viridiplantae</taxon>
        <taxon>Chlorophyta</taxon>
        <taxon>core chlorophytes</taxon>
        <taxon>Chlorophyceae</taxon>
        <taxon>CS clade</taxon>
        <taxon>Chlamydomonadales</taxon>
        <taxon>Volvocaceae</taxon>
        <taxon>Pleodorina</taxon>
    </lineage>
</organism>
<feature type="compositionally biased region" description="Low complexity" evidence="8">
    <location>
        <begin position="854"/>
        <end position="872"/>
    </location>
</feature>
<evidence type="ECO:0000256" key="6">
    <source>
        <dbReference type="ARBA" id="ARBA00023239"/>
    </source>
</evidence>
<keyword evidence="4 9" id="KW-1133">Transmembrane helix</keyword>
<proteinExistence type="inferred from homology"/>
<feature type="region of interest" description="Disordered" evidence="8">
    <location>
        <begin position="1720"/>
        <end position="1739"/>
    </location>
</feature>
<dbReference type="GO" id="GO:0000166">
    <property type="term" value="F:nucleotide binding"/>
    <property type="evidence" value="ECO:0007669"/>
    <property type="project" value="UniProtKB-KW"/>
</dbReference>
<feature type="compositionally biased region" description="Basic residues" evidence="8">
    <location>
        <begin position="1891"/>
        <end position="1907"/>
    </location>
</feature>
<dbReference type="GO" id="GO:0035556">
    <property type="term" value="P:intracellular signal transduction"/>
    <property type="evidence" value="ECO:0007669"/>
    <property type="project" value="InterPro"/>
</dbReference>
<feature type="compositionally biased region" description="Polar residues" evidence="8">
    <location>
        <begin position="1025"/>
        <end position="1037"/>
    </location>
</feature>
<dbReference type="Pfam" id="PF00211">
    <property type="entry name" value="Guanylate_cyc"/>
    <property type="match status" value="2"/>
</dbReference>
<feature type="compositionally biased region" description="Low complexity" evidence="8">
    <location>
        <begin position="1562"/>
        <end position="1572"/>
    </location>
</feature>
<feature type="region of interest" description="Disordered" evidence="8">
    <location>
        <begin position="1523"/>
        <end position="1587"/>
    </location>
</feature>
<dbReference type="GO" id="GO:0005886">
    <property type="term" value="C:plasma membrane"/>
    <property type="evidence" value="ECO:0007669"/>
    <property type="project" value="TreeGrafter"/>
</dbReference>
<comment type="caution">
    <text evidence="11">The sequence shown here is derived from an EMBL/GenBank/DDBJ whole genome shotgun (WGS) entry which is preliminary data.</text>
</comment>
<feature type="compositionally biased region" description="Basic residues" evidence="8">
    <location>
        <begin position="2192"/>
        <end position="2204"/>
    </location>
</feature>
<dbReference type="PANTHER" id="PTHR11920:SF335">
    <property type="entry name" value="GUANYLATE CYCLASE"/>
    <property type="match status" value="1"/>
</dbReference>
<dbReference type="GO" id="GO:0004016">
    <property type="term" value="F:adenylate cyclase activity"/>
    <property type="evidence" value="ECO:0007669"/>
    <property type="project" value="TreeGrafter"/>
</dbReference>
<feature type="transmembrane region" description="Helical" evidence="9">
    <location>
        <begin position="20"/>
        <end position="43"/>
    </location>
</feature>
<feature type="compositionally biased region" description="Polar residues" evidence="8">
    <location>
        <begin position="1470"/>
        <end position="1480"/>
    </location>
</feature>
<gene>
    <name evidence="11" type="primary">PLESTMB000649</name>
    <name evidence="11" type="ORF">PLESTB_001650300</name>
</gene>
<dbReference type="InterPro" id="IPR001054">
    <property type="entry name" value="A/G_cyclase"/>
</dbReference>
<evidence type="ECO:0000256" key="2">
    <source>
        <dbReference type="ARBA" id="ARBA00022692"/>
    </source>
</evidence>
<dbReference type="InterPro" id="IPR018297">
    <property type="entry name" value="A/G_cyclase_CS"/>
</dbReference>
<keyword evidence="5 9" id="KW-0472">Membrane</keyword>
<feature type="region of interest" description="Disordered" evidence="8">
    <location>
        <begin position="206"/>
        <end position="229"/>
    </location>
</feature>
<dbReference type="GO" id="GO:0007168">
    <property type="term" value="P:receptor guanylyl cyclase signaling pathway"/>
    <property type="evidence" value="ECO:0007669"/>
    <property type="project" value="TreeGrafter"/>
</dbReference>
<evidence type="ECO:0000256" key="1">
    <source>
        <dbReference type="ARBA" id="ARBA00004370"/>
    </source>
</evidence>
<feature type="transmembrane region" description="Helical" evidence="9">
    <location>
        <begin position="72"/>
        <end position="93"/>
    </location>
</feature>
<comment type="similarity">
    <text evidence="7">Belongs to the adenylyl cyclase class-4/guanylyl cyclase family.</text>
</comment>
<dbReference type="Gene3D" id="3.30.70.1230">
    <property type="entry name" value="Nucleotide cyclase"/>
    <property type="match status" value="1"/>
</dbReference>
<comment type="subcellular location">
    <subcellularLocation>
        <location evidence="1">Membrane</location>
    </subcellularLocation>
</comment>
<feature type="region of interest" description="Disordered" evidence="8">
    <location>
        <begin position="2192"/>
        <end position="2228"/>
    </location>
</feature>
<dbReference type="GO" id="GO:0004383">
    <property type="term" value="F:guanylate cyclase activity"/>
    <property type="evidence" value="ECO:0007669"/>
    <property type="project" value="TreeGrafter"/>
</dbReference>
<feature type="region of interest" description="Disordered" evidence="8">
    <location>
        <begin position="1613"/>
        <end position="1650"/>
    </location>
</feature>
<feature type="compositionally biased region" description="Polar residues" evidence="8">
    <location>
        <begin position="1319"/>
        <end position="1329"/>
    </location>
</feature>
<feature type="region of interest" description="Disordered" evidence="8">
    <location>
        <begin position="1025"/>
        <end position="1067"/>
    </location>
</feature>
<feature type="region of interest" description="Disordered" evidence="8">
    <location>
        <begin position="614"/>
        <end position="637"/>
    </location>
</feature>